<dbReference type="Gene3D" id="3.40.630.10">
    <property type="entry name" value="Zn peptidases"/>
    <property type="match status" value="1"/>
</dbReference>
<dbReference type="KEGG" id="plen:EIM92_09010"/>
<dbReference type="Gene3D" id="3.30.70.360">
    <property type="match status" value="1"/>
</dbReference>
<evidence type="ECO:0000313" key="10">
    <source>
        <dbReference type="Proteomes" id="UP000273145"/>
    </source>
</evidence>
<evidence type="ECO:0000256" key="3">
    <source>
        <dbReference type="ARBA" id="ARBA00011738"/>
    </source>
</evidence>
<evidence type="ECO:0000256" key="7">
    <source>
        <dbReference type="PIRSR" id="PIRSR001235-1"/>
    </source>
</evidence>
<feature type="domain" description="Peptidase M20 dimerisation" evidence="8">
    <location>
        <begin position="212"/>
        <end position="310"/>
    </location>
</feature>
<protein>
    <submittedName>
        <fullName evidence="9">Zn-dependent hydrolase</fullName>
    </submittedName>
</protein>
<feature type="binding site" evidence="7">
    <location>
        <position position="80"/>
    </location>
    <ligand>
        <name>Zn(2+)</name>
        <dbReference type="ChEBI" id="CHEBI:29105"/>
        <label>1</label>
    </ligand>
</feature>
<feature type="binding site" evidence="7">
    <location>
        <position position="126"/>
    </location>
    <ligand>
        <name>Zn(2+)</name>
        <dbReference type="ChEBI" id="CHEBI:29105"/>
        <label>2</label>
    </ligand>
</feature>
<dbReference type="OrthoDB" id="9808195at2"/>
<dbReference type="InterPro" id="IPR010158">
    <property type="entry name" value="Amidase_Cbmase"/>
</dbReference>
<proteinExistence type="inferred from homology"/>
<dbReference type="NCBIfam" id="TIGR01879">
    <property type="entry name" value="hydantase"/>
    <property type="match status" value="1"/>
</dbReference>
<feature type="binding site" evidence="7">
    <location>
        <position position="91"/>
    </location>
    <ligand>
        <name>Zn(2+)</name>
        <dbReference type="ChEBI" id="CHEBI:29105"/>
        <label>2</label>
    </ligand>
</feature>
<evidence type="ECO:0000256" key="2">
    <source>
        <dbReference type="ARBA" id="ARBA00006153"/>
    </source>
</evidence>
<comment type="cofactor">
    <cofactor evidence="1">
        <name>Mn(2+)</name>
        <dbReference type="ChEBI" id="CHEBI:29035"/>
    </cofactor>
</comment>
<keyword evidence="10" id="KW-1185">Reference proteome</keyword>
<feature type="binding site" evidence="7">
    <location>
        <position position="382"/>
    </location>
    <ligand>
        <name>Zn(2+)</name>
        <dbReference type="ChEBI" id="CHEBI:29105"/>
        <label>2</label>
    </ligand>
</feature>
<feature type="binding site" evidence="7">
    <location>
        <position position="190"/>
    </location>
    <ligand>
        <name>Zn(2+)</name>
        <dbReference type="ChEBI" id="CHEBI:29105"/>
        <label>1</label>
    </ligand>
</feature>
<dbReference type="Proteomes" id="UP000273145">
    <property type="component" value="Chromosome"/>
</dbReference>
<organism evidence="9 10">
    <name type="scientific">Paenibacillus lentus</name>
    <dbReference type="NCBI Taxonomy" id="1338368"/>
    <lineage>
        <taxon>Bacteria</taxon>
        <taxon>Bacillati</taxon>
        <taxon>Bacillota</taxon>
        <taxon>Bacilli</taxon>
        <taxon>Bacillales</taxon>
        <taxon>Paenibacillaceae</taxon>
        <taxon>Paenibacillus</taxon>
    </lineage>
</organism>
<evidence type="ECO:0000256" key="5">
    <source>
        <dbReference type="ARBA" id="ARBA00022801"/>
    </source>
</evidence>
<dbReference type="GO" id="GO:0046872">
    <property type="term" value="F:metal ion binding"/>
    <property type="evidence" value="ECO:0007669"/>
    <property type="project" value="UniProtKB-KW"/>
</dbReference>
<dbReference type="InterPro" id="IPR002933">
    <property type="entry name" value="Peptidase_M20"/>
</dbReference>
<gene>
    <name evidence="9" type="ORF">EIM92_09010</name>
</gene>
<evidence type="ECO:0000313" key="9">
    <source>
        <dbReference type="EMBL" id="AZK46301.1"/>
    </source>
</evidence>
<feature type="binding site" evidence="7">
    <location>
        <position position="91"/>
    </location>
    <ligand>
        <name>Zn(2+)</name>
        <dbReference type="ChEBI" id="CHEBI:29105"/>
        <label>1</label>
    </ligand>
</feature>
<evidence type="ECO:0000259" key="8">
    <source>
        <dbReference type="Pfam" id="PF07687"/>
    </source>
</evidence>
<name>A0A3S8RTI7_9BACL</name>
<evidence type="ECO:0000256" key="1">
    <source>
        <dbReference type="ARBA" id="ARBA00001936"/>
    </source>
</evidence>
<evidence type="ECO:0000256" key="6">
    <source>
        <dbReference type="ARBA" id="ARBA00023211"/>
    </source>
</evidence>
<dbReference type="SUPFAM" id="SSF55031">
    <property type="entry name" value="Bacterial exopeptidase dimerisation domain"/>
    <property type="match status" value="1"/>
</dbReference>
<keyword evidence="6" id="KW-0464">Manganese</keyword>
<dbReference type="CDD" id="cd03884">
    <property type="entry name" value="M20_bAS"/>
    <property type="match status" value="1"/>
</dbReference>
<dbReference type="PANTHER" id="PTHR32494">
    <property type="entry name" value="ALLANTOATE DEIMINASE-RELATED"/>
    <property type="match status" value="1"/>
</dbReference>
<dbReference type="Pfam" id="PF07687">
    <property type="entry name" value="M20_dimer"/>
    <property type="match status" value="1"/>
</dbReference>
<comment type="cofactor">
    <cofactor evidence="7">
        <name>Zn(2+)</name>
        <dbReference type="ChEBI" id="CHEBI:29105"/>
    </cofactor>
    <text evidence="7">Binds 2 Zn(2+) ions per subunit.</text>
</comment>
<reference evidence="9 10" key="1">
    <citation type="submission" date="2018-11" db="EMBL/GenBank/DDBJ databases">
        <title>Genome sequencing of Paenibacillus lentus DSM25539(T).</title>
        <authorList>
            <person name="Kook J.-K."/>
            <person name="Park S.-N."/>
            <person name="Lim Y.K."/>
        </authorList>
    </citation>
    <scope>NUCLEOTIDE SEQUENCE [LARGE SCALE GENOMIC DNA]</scope>
    <source>
        <strain evidence="9 10">DSM 25539</strain>
    </source>
</reference>
<dbReference type="EMBL" id="CP034248">
    <property type="protein sequence ID" value="AZK46301.1"/>
    <property type="molecule type" value="Genomic_DNA"/>
</dbReference>
<dbReference type="AlphaFoldDB" id="A0A3S8RTI7"/>
<dbReference type="SUPFAM" id="SSF53187">
    <property type="entry name" value="Zn-dependent exopeptidases"/>
    <property type="match status" value="1"/>
</dbReference>
<comment type="subunit">
    <text evidence="3">Homodimer.</text>
</comment>
<keyword evidence="5 9" id="KW-0378">Hydrolase</keyword>
<keyword evidence="7" id="KW-0862">Zinc</keyword>
<dbReference type="GO" id="GO:0016813">
    <property type="term" value="F:hydrolase activity, acting on carbon-nitrogen (but not peptide) bonds, in linear amidines"/>
    <property type="evidence" value="ECO:0007669"/>
    <property type="project" value="InterPro"/>
</dbReference>
<sequence length="411" mass="44496">MEINKDRLWTRVMELGEIGKQTSGGVTRFSFTPDESRAKDLVIAYMKEAGLAVREDAVGNIIGRREGTNPAASVVLTGSHIDTVPDGGMFDGALGVLSAIEALQRMDELGIQNVHPIEVIAFTDEEGSRFGFGMIGSRAVAGTLRLEDLEQRDEQAVSIADAMRTAGLVPERIGEAEKPPHEVKAYIELHIEQGRVLENLDEPVGLVTGIAGPLWQQFTLSGQAGHAGATPMHLRRDPMQAAAEIMSYIYAETRNFRNAVATVGKLRALPGGVNVIPGEVQFSLDLRDIDEAERDRLEASIHAYSKQVCEKQGIGLQIDLLQRVAPAPSSPVVQEAVAQAGKLAGLSELPRLVSGAGHDGMQFSSHWPLGMIFVRSRDGISHNPKEWSSPEDCAAGTEVLYHTLLELAKER</sequence>
<dbReference type="InterPro" id="IPR011650">
    <property type="entry name" value="Peptidase_M20_dimer"/>
</dbReference>
<comment type="similarity">
    <text evidence="2">Belongs to the peptidase M20 family.</text>
</comment>
<dbReference type="Pfam" id="PF01546">
    <property type="entry name" value="Peptidase_M20"/>
    <property type="match status" value="1"/>
</dbReference>
<evidence type="ECO:0000256" key="4">
    <source>
        <dbReference type="ARBA" id="ARBA00022723"/>
    </source>
</evidence>
<dbReference type="InterPro" id="IPR036264">
    <property type="entry name" value="Bact_exopeptidase_dim_dom"/>
</dbReference>
<keyword evidence="4 7" id="KW-0479">Metal-binding</keyword>
<dbReference type="PANTHER" id="PTHR32494:SF19">
    <property type="entry name" value="ALLANTOATE DEIMINASE-RELATED"/>
    <property type="match status" value="1"/>
</dbReference>
<dbReference type="NCBIfam" id="NF006771">
    <property type="entry name" value="PRK09290.1-5"/>
    <property type="match status" value="1"/>
</dbReference>
<accession>A0A3S8RTI7</accession>
<dbReference type="RefSeq" id="WP_125082365.1">
    <property type="nucleotide sequence ID" value="NZ_CP034248.1"/>
</dbReference>
<dbReference type="PIRSF" id="PIRSF001235">
    <property type="entry name" value="Amidase_carbamoylase"/>
    <property type="match status" value="1"/>
</dbReference>